<dbReference type="PROSITE" id="PS50850">
    <property type="entry name" value="MFS"/>
    <property type="match status" value="1"/>
</dbReference>
<dbReference type="SUPFAM" id="SSF103473">
    <property type="entry name" value="MFS general substrate transporter"/>
    <property type="match status" value="1"/>
</dbReference>
<evidence type="ECO:0000256" key="2">
    <source>
        <dbReference type="ARBA" id="ARBA00022692"/>
    </source>
</evidence>
<feature type="transmembrane region" description="Helical" evidence="5">
    <location>
        <begin position="34"/>
        <end position="54"/>
    </location>
</feature>
<dbReference type="EMBL" id="ML976617">
    <property type="protein sequence ID" value="KAF1842716.1"/>
    <property type="molecule type" value="Genomic_DNA"/>
</dbReference>
<dbReference type="GO" id="GO:0022857">
    <property type="term" value="F:transmembrane transporter activity"/>
    <property type="evidence" value="ECO:0007669"/>
    <property type="project" value="InterPro"/>
</dbReference>
<comment type="caution">
    <text evidence="7">The sequence shown here is derived from an EMBL/GenBank/DDBJ whole genome shotgun (WGS) entry which is preliminary data.</text>
</comment>
<organism evidence="7 8">
    <name type="scientific">Cucurbitaria berberidis CBS 394.84</name>
    <dbReference type="NCBI Taxonomy" id="1168544"/>
    <lineage>
        <taxon>Eukaryota</taxon>
        <taxon>Fungi</taxon>
        <taxon>Dikarya</taxon>
        <taxon>Ascomycota</taxon>
        <taxon>Pezizomycotina</taxon>
        <taxon>Dothideomycetes</taxon>
        <taxon>Pleosporomycetidae</taxon>
        <taxon>Pleosporales</taxon>
        <taxon>Pleosporineae</taxon>
        <taxon>Cucurbitariaceae</taxon>
        <taxon>Cucurbitaria</taxon>
    </lineage>
</organism>
<feature type="transmembrane region" description="Helical" evidence="5">
    <location>
        <begin position="66"/>
        <end position="87"/>
    </location>
</feature>
<dbReference type="InterPro" id="IPR036259">
    <property type="entry name" value="MFS_trans_sf"/>
</dbReference>
<evidence type="ECO:0000256" key="3">
    <source>
        <dbReference type="ARBA" id="ARBA00022989"/>
    </source>
</evidence>
<reference evidence="7" key="1">
    <citation type="submission" date="2020-01" db="EMBL/GenBank/DDBJ databases">
        <authorList>
            <consortium name="DOE Joint Genome Institute"/>
            <person name="Haridas S."/>
            <person name="Albert R."/>
            <person name="Binder M."/>
            <person name="Bloem J."/>
            <person name="Labutti K."/>
            <person name="Salamov A."/>
            <person name="Andreopoulos B."/>
            <person name="Baker S.E."/>
            <person name="Barry K."/>
            <person name="Bills G."/>
            <person name="Bluhm B.H."/>
            <person name="Cannon C."/>
            <person name="Castanera R."/>
            <person name="Culley D.E."/>
            <person name="Daum C."/>
            <person name="Ezra D."/>
            <person name="Gonzalez J.B."/>
            <person name="Henrissat B."/>
            <person name="Kuo A."/>
            <person name="Liang C."/>
            <person name="Lipzen A."/>
            <person name="Lutzoni F."/>
            <person name="Magnuson J."/>
            <person name="Mondo S."/>
            <person name="Nolan M."/>
            <person name="Ohm R."/>
            <person name="Pangilinan J."/>
            <person name="Park H.-J."/>
            <person name="Ramirez L."/>
            <person name="Alfaro M."/>
            <person name="Sun H."/>
            <person name="Tritt A."/>
            <person name="Yoshinaga Y."/>
            <person name="Zwiers L.-H."/>
            <person name="Turgeon B.G."/>
            <person name="Goodwin S.B."/>
            <person name="Spatafora J.W."/>
            <person name="Crous P.W."/>
            <person name="Grigoriev I.V."/>
        </authorList>
    </citation>
    <scope>NUCLEOTIDE SEQUENCE</scope>
    <source>
        <strain evidence="7">CBS 394.84</strain>
    </source>
</reference>
<dbReference type="PANTHER" id="PTHR23501:SF198">
    <property type="entry name" value="AZOLE RESISTANCE PROTEIN 1-RELATED"/>
    <property type="match status" value="1"/>
</dbReference>
<keyword evidence="3 5" id="KW-1133">Transmembrane helix</keyword>
<feature type="domain" description="Major facilitator superfamily (MFS) profile" evidence="6">
    <location>
        <begin position="1"/>
        <end position="108"/>
    </location>
</feature>
<keyword evidence="2 5" id="KW-0812">Transmembrane</keyword>
<evidence type="ECO:0000313" key="8">
    <source>
        <dbReference type="Proteomes" id="UP000800039"/>
    </source>
</evidence>
<dbReference type="Proteomes" id="UP000800039">
    <property type="component" value="Unassembled WGS sequence"/>
</dbReference>
<name>A0A9P4GBX1_9PLEO</name>
<proteinExistence type="predicted"/>
<dbReference type="Gene3D" id="1.20.1720.10">
    <property type="entry name" value="Multidrug resistance protein D"/>
    <property type="match status" value="1"/>
</dbReference>
<evidence type="ECO:0000256" key="4">
    <source>
        <dbReference type="ARBA" id="ARBA00023136"/>
    </source>
</evidence>
<evidence type="ECO:0000259" key="6">
    <source>
        <dbReference type="PROSITE" id="PS50850"/>
    </source>
</evidence>
<dbReference type="InterPro" id="IPR011701">
    <property type="entry name" value="MFS"/>
</dbReference>
<dbReference type="AlphaFoldDB" id="A0A9P4GBX1"/>
<keyword evidence="8" id="KW-1185">Reference proteome</keyword>
<dbReference type="PANTHER" id="PTHR23501">
    <property type="entry name" value="MAJOR FACILITATOR SUPERFAMILY"/>
    <property type="match status" value="1"/>
</dbReference>
<accession>A0A9P4GBX1</accession>
<gene>
    <name evidence="7" type="ORF">K460DRAFT_289431</name>
</gene>
<dbReference type="Pfam" id="PF07690">
    <property type="entry name" value="MFS_1"/>
    <property type="match status" value="1"/>
</dbReference>
<dbReference type="RefSeq" id="XP_040785279.1">
    <property type="nucleotide sequence ID" value="XM_040929122.1"/>
</dbReference>
<dbReference type="GeneID" id="63846374"/>
<sequence>MLIVGQAIASVGAAGLLSTTLSISAVVVTSRLRALYTGILSSLFGIAMICGPLLGGAFTQHVSWRWLFYINLPLGSVTIGALVPFFYPPIRAVENETVKGRVKRLDCR</sequence>
<dbReference type="GO" id="GO:0005886">
    <property type="term" value="C:plasma membrane"/>
    <property type="evidence" value="ECO:0007669"/>
    <property type="project" value="TreeGrafter"/>
</dbReference>
<evidence type="ECO:0000313" key="7">
    <source>
        <dbReference type="EMBL" id="KAF1842716.1"/>
    </source>
</evidence>
<comment type="subcellular location">
    <subcellularLocation>
        <location evidence="1">Membrane</location>
        <topology evidence="1">Multi-pass membrane protein</topology>
    </subcellularLocation>
</comment>
<protein>
    <recommendedName>
        <fullName evidence="6">Major facilitator superfamily (MFS) profile domain-containing protein</fullName>
    </recommendedName>
</protein>
<evidence type="ECO:0000256" key="1">
    <source>
        <dbReference type="ARBA" id="ARBA00004141"/>
    </source>
</evidence>
<dbReference type="InterPro" id="IPR020846">
    <property type="entry name" value="MFS_dom"/>
</dbReference>
<evidence type="ECO:0000256" key="5">
    <source>
        <dbReference type="SAM" id="Phobius"/>
    </source>
</evidence>
<dbReference type="OrthoDB" id="3944105at2759"/>
<keyword evidence="4 5" id="KW-0472">Membrane</keyword>